<name>A0ABY6XMJ3_9BURK</name>
<proteinExistence type="predicted"/>
<evidence type="ECO:0000256" key="1">
    <source>
        <dbReference type="SAM" id="MobiDB-lite"/>
    </source>
</evidence>
<dbReference type="Proteomes" id="UP000494120">
    <property type="component" value="Unassembled WGS sequence"/>
</dbReference>
<sequence length="105" mass="11724">MSRRARSDSLKYPLLHDADRADWPLWFAAHGVAHDTRAARGSAFEDDFLLIRAAEAGQGKTLVPEQYARDEIAVGRHERVLGLRGPGGSPATRSCARFRARARRR</sequence>
<feature type="region of interest" description="Disordered" evidence="1">
    <location>
        <begin position="81"/>
        <end position="105"/>
    </location>
</feature>
<dbReference type="Gene3D" id="3.40.190.10">
    <property type="entry name" value="Periplasmic binding protein-like II"/>
    <property type="match status" value="1"/>
</dbReference>
<gene>
    <name evidence="2" type="ORF">BLA17378_01730</name>
</gene>
<protein>
    <submittedName>
        <fullName evidence="2">LysR family transcriptional regulator</fullName>
    </submittedName>
</protein>
<organism evidence="2 3">
    <name type="scientific">Burkholderia aenigmatica</name>
    <dbReference type="NCBI Taxonomy" id="2015348"/>
    <lineage>
        <taxon>Bacteria</taxon>
        <taxon>Pseudomonadati</taxon>
        <taxon>Pseudomonadota</taxon>
        <taxon>Betaproteobacteria</taxon>
        <taxon>Burkholderiales</taxon>
        <taxon>Burkholderiaceae</taxon>
        <taxon>Burkholderia</taxon>
        <taxon>Burkholderia cepacia complex</taxon>
    </lineage>
</organism>
<dbReference type="EMBL" id="CABVQG010000005">
    <property type="protein sequence ID" value="VWC57094.1"/>
    <property type="molecule type" value="Genomic_DNA"/>
</dbReference>
<evidence type="ECO:0000313" key="3">
    <source>
        <dbReference type="Proteomes" id="UP000494120"/>
    </source>
</evidence>
<evidence type="ECO:0000313" key="2">
    <source>
        <dbReference type="EMBL" id="VWC57094.1"/>
    </source>
</evidence>
<comment type="caution">
    <text evidence="2">The sequence shown here is derived from an EMBL/GenBank/DDBJ whole genome shotgun (WGS) entry which is preliminary data.</text>
</comment>
<reference evidence="2 3" key="1">
    <citation type="submission" date="2019-09" db="EMBL/GenBank/DDBJ databases">
        <authorList>
            <person name="Depoorter E."/>
        </authorList>
    </citation>
    <scope>NUCLEOTIDE SEQUENCE [LARGE SCALE GENOMIC DNA]</scope>
    <source>
        <strain evidence="2 3">R-17378</strain>
    </source>
</reference>
<keyword evidence="3" id="KW-1185">Reference proteome</keyword>
<dbReference type="SUPFAM" id="SSF53850">
    <property type="entry name" value="Periplasmic binding protein-like II"/>
    <property type="match status" value="1"/>
</dbReference>
<feature type="compositionally biased region" description="Basic residues" evidence="1">
    <location>
        <begin position="96"/>
        <end position="105"/>
    </location>
</feature>
<accession>A0ABY6XMJ3</accession>